<accession>A0A8T9BFT9</accession>
<evidence type="ECO:0000256" key="1">
    <source>
        <dbReference type="ARBA" id="ARBA00022737"/>
    </source>
</evidence>
<feature type="transmembrane region" description="Helical" evidence="4">
    <location>
        <begin position="1732"/>
        <end position="1753"/>
    </location>
</feature>
<dbReference type="PANTHER" id="PTHR10039">
    <property type="entry name" value="AMELOGENIN"/>
    <property type="match status" value="1"/>
</dbReference>
<feature type="compositionally biased region" description="Basic and acidic residues" evidence="3">
    <location>
        <begin position="1786"/>
        <end position="1804"/>
    </location>
</feature>
<dbReference type="EMBL" id="QGMF01000136">
    <property type="protein sequence ID" value="TVY18934.1"/>
    <property type="molecule type" value="Genomic_DNA"/>
</dbReference>
<evidence type="ECO:0000256" key="3">
    <source>
        <dbReference type="SAM" id="MobiDB-lite"/>
    </source>
</evidence>
<keyword evidence="4" id="KW-0812">Transmembrane</keyword>
<feature type="region of interest" description="Disordered" evidence="3">
    <location>
        <begin position="574"/>
        <end position="603"/>
    </location>
</feature>
<sequence length="1828" mass="206208">MATSSFEGIQWDLFTRNPLLNSGPQAQPEQPVDLSEPSAQSEQPVDLSEPPAQSEQPVDLSEPPVQPAQPEQPVDIVVVSLSEVNLLKDHGLPRDLLPNARILHFNYNYVTSTETTSAPFTLEDVTRQLLRRLLAIRSECPLRPIVFVGHSLGGLVIQKVLCSTSPYFSSNSSISMATAGVVFYCTPNVLETELPILVPFKQELELLSKEYYGFLSLINRQLLLVHSFYEVDIATVAATASYSSDYPNIPDNPDSSSFIVPGFPSAEILAETIFLSNANGGAEIFFRKSSRLDDTTSIEIGDTQATANENEDILKVLPHINCKSILERKIDVLPREQGSWILENSNLTKWLNGPKSQVLWLHGDAGVGKTAASTFLIQELASIQKLRNKINSKRERPPRHNGNPMAYFFCQRSESNHQSAAFILSSLLHQLLQQLPHIPVRPSPARVKQWEEAENFSSEDLTVLWRHIIKLLSHDSVRTAYLVIDGLDECSQLRDDFIHLLQPYITGIPQFIRHPLPGQASLVGSTSSVHLRGGSGRYILHERNKKPPAPTIDEQLGADYQAGRFHDAEHYVQRQPPPLLHPRPPPPPGSQPFGPPPPFGQQPMSQFNYIQEVDGKPSMMLTAEDCRKKLTQYQAYSIRKATPPDPQDKPTWARAEVADERLAQQDILKQTQKLNEARLSISEKETALAPFQRGQVTALLAKLADQEPDGDYGWTLAQIDRVERDIRVGLREIIKLIIYVQRAPRDGLDLNALHQNIERNRAAALRPPPQSLRQNLTTKIGIFITSRNDESLSQQLSMALDISINLSSEEQSRRLIDINFPKVVGLDKQFADKLKEQLVEKAQGRLPWIKLAIRELKTATNNETLATFLDTVPSQFEDFYKLSLTRDSGLRNTVGRAILTSVSVAMRPLNLSELRFLMKPIQLPEANSDPLIRPEPLLEATGPFLDISTEGRIWFIHDTARQYVTMFLQEDQIDSKSLHAALAEHCFKHVCTPQMWTNPSSYLDYPIAFWMEHGRLASEKAVLGDALSNEFFQKSSTLREKWFDAYWRIRYPKEDKPSGFTLSHILAESGYYQLLKQLTDQRGWSEDLNSLDSIENMPLHWASRNGHLRAVRILLEGTNNCDRENVDELTPLHFAAIGGHCQIAEQLIRSGANINSQARNATTVLQSAASNGHKEMIRTLLDGGAFLDATNLDGYRAQHLARNSGHIESADMLRDFESRMISTESLPEIARIDGGFFGAIVDFVHKESGLYVHKKVSVDRMLSKQSFDSIMAGVKGELSRDAEGVNANVESRNQKKPRWLHLPANNMRWVEILMNKHYCGLEMPEAARAILRPEVWTERQHLAGQSIIHGRFMKPGCQKVSTIIAPRTDRSHQDPGMLLMASSRKLSGPNVALEKSDRYERLVWKYLYDEHPLQVRRTLDQSYYSTLQSTETRDVDQIPYKYFHQHFTNSTMHPVLMVDQLWLWILDENTVITSFPQRWTEPKKDDLDTNNKTDVLEAIIRSVDKSEATIPDGYKLAEFIVNACASLCFAVTLSHDGNLPFPGCYGIIIGQVADIETHLFREFTQAVRDEAEGAEGAAKGNSKATLNVDESTFSIHRETEQLEVVKDVRDELNMILIILRDQLKAVDESNHISLFKPTSLHDSICLHENEIKALDRRAEKVYIALKDLLDLKQKQANVAEARSQRHQAEETTTQGKAILLFTIITIIFLPLSFLSSFFAIQIVEFPTLTLSFVLRYMFPITAAISLPCILVALKFDAISKLSFIKGRFSKLWTIKRTKKEVRKLHDKNDVEKGLKDAQGSRERSGSSQSRTSGSSVLSWGRASRRTRE</sequence>
<name>A0A8T9BFT9_9HELO</name>
<dbReference type="PROSITE" id="PS50297">
    <property type="entry name" value="ANK_REP_REGION"/>
    <property type="match status" value="2"/>
</dbReference>
<dbReference type="InterPro" id="IPR056884">
    <property type="entry name" value="NPHP3-like_N"/>
</dbReference>
<feature type="compositionally biased region" description="Pro residues" evidence="3">
    <location>
        <begin position="575"/>
        <end position="600"/>
    </location>
</feature>
<keyword evidence="1" id="KW-0677">Repeat</keyword>
<keyword evidence="2" id="KW-0040">ANK repeat</keyword>
<feature type="repeat" description="ANK" evidence="2">
    <location>
        <begin position="1127"/>
        <end position="1159"/>
    </location>
</feature>
<evidence type="ECO:0000313" key="6">
    <source>
        <dbReference type="EMBL" id="TVY18934.1"/>
    </source>
</evidence>
<protein>
    <submittedName>
        <fullName evidence="6">Ankyrin-2</fullName>
    </submittedName>
</protein>
<dbReference type="SUPFAM" id="SSF48403">
    <property type="entry name" value="Ankyrin repeat"/>
    <property type="match status" value="1"/>
</dbReference>
<dbReference type="PROSITE" id="PS50088">
    <property type="entry name" value="ANK_REPEAT"/>
    <property type="match status" value="2"/>
</dbReference>
<dbReference type="SMART" id="SM00248">
    <property type="entry name" value="ANK"/>
    <property type="match status" value="4"/>
</dbReference>
<gene>
    <name evidence="6" type="primary">ANK2_2</name>
    <name evidence="6" type="ORF">LARI1_G005035</name>
</gene>
<reference evidence="6 7" key="1">
    <citation type="submission" date="2018-05" db="EMBL/GenBank/DDBJ databases">
        <title>Whole genome sequencing for identification of molecular markers to develop diagnostic detection tools for the regulated plant pathogen Lachnellula willkommii.</title>
        <authorList>
            <person name="Giroux E."/>
            <person name="Bilodeau G."/>
        </authorList>
    </citation>
    <scope>NUCLEOTIDE SEQUENCE [LARGE SCALE GENOMIC DNA]</scope>
    <source>
        <strain evidence="6 7">CBS 203.66</strain>
    </source>
</reference>
<organism evidence="6 7">
    <name type="scientific">Lachnellula arida</name>
    <dbReference type="NCBI Taxonomy" id="1316785"/>
    <lineage>
        <taxon>Eukaryota</taxon>
        <taxon>Fungi</taxon>
        <taxon>Dikarya</taxon>
        <taxon>Ascomycota</taxon>
        <taxon>Pezizomycotina</taxon>
        <taxon>Leotiomycetes</taxon>
        <taxon>Helotiales</taxon>
        <taxon>Lachnaceae</taxon>
        <taxon>Lachnellula</taxon>
    </lineage>
</organism>
<evidence type="ECO:0000259" key="5">
    <source>
        <dbReference type="Pfam" id="PF24883"/>
    </source>
</evidence>
<feature type="compositionally biased region" description="Polar residues" evidence="3">
    <location>
        <begin position="18"/>
        <end position="28"/>
    </location>
</feature>
<evidence type="ECO:0000256" key="2">
    <source>
        <dbReference type="PROSITE-ProRule" id="PRU00023"/>
    </source>
</evidence>
<keyword evidence="4" id="KW-0472">Membrane</keyword>
<dbReference type="GO" id="GO:0046873">
    <property type="term" value="F:metal ion transmembrane transporter activity"/>
    <property type="evidence" value="ECO:0007669"/>
    <property type="project" value="InterPro"/>
</dbReference>
<dbReference type="Gene3D" id="1.25.40.20">
    <property type="entry name" value="Ankyrin repeat-containing domain"/>
    <property type="match status" value="1"/>
</dbReference>
<keyword evidence="7" id="KW-1185">Reference proteome</keyword>
<evidence type="ECO:0000256" key="4">
    <source>
        <dbReference type="SAM" id="Phobius"/>
    </source>
</evidence>
<dbReference type="Pfam" id="PF24883">
    <property type="entry name" value="NPHP3_N"/>
    <property type="match status" value="1"/>
</dbReference>
<dbReference type="GO" id="GO:0016020">
    <property type="term" value="C:membrane"/>
    <property type="evidence" value="ECO:0007669"/>
    <property type="project" value="InterPro"/>
</dbReference>
<dbReference type="SUPFAM" id="SSF53474">
    <property type="entry name" value="alpha/beta-Hydrolases"/>
    <property type="match status" value="1"/>
</dbReference>
<comment type="caution">
    <text evidence="6">The sequence shown here is derived from an EMBL/GenBank/DDBJ whole genome shotgun (WGS) entry which is preliminary data.</text>
</comment>
<dbReference type="InterPro" id="IPR027417">
    <property type="entry name" value="P-loop_NTPase"/>
</dbReference>
<feature type="transmembrane region" description="Helical" evidence="4">
    <location>
        <begin position="1697"/>
        <end position="1720"/>
    </location>
</feature>
<dbReference type="InterPro" id="IPR036770">
    <property type="entry name" value="Ankyrin_rpt-contain_sf"/>
</dbReference>
<dbReference type="InterPro" id="IPR002110">
    <property type="entry name" value="Ankyrin_rpt"/>
</dbReference>
<dbReference type="SUPFAM" id="SSF52540">
    <property type="entry name" value="P-loop containing nucleoside triphosphate hydrolases"/>
    <property type="match status" value="1"/>
</dbReference>
<dbReference type="Proteomes" id="UP000469559">
    <property type="component" value="Unassembled WGS sequence"/>
</dbReference>
<dbReference type="Gene3D" id="1.20.58.340">
    <property type="entry name" value="Magnesium transport protein CorA, transmembrane region"/>
    <property type="match status" value="1"/>
</dbReference>
<feature type="region of interest" description="Disordered" evidence="3">
    <location>
        <begin position="17"/>
        <end position="69"/>
    </location>
</feature>
<dbReference type="OrthoDB" id="3440029at2759"/>
<dbReference type="Gene3D" id="3.40.50.1820">
    <property type="entry name" value="alpha/beta hydrolase"/>
    <property type="match status" value="1"/>
</dbReference>
<dbReference type="Gene3D" id="3.40.50.300">
    <property type="entry name" value="P-loop containing nucleotide triphosphate hydrolases"/>
    <property type="match status" value="1"/>
</dbReference>
<feature type="compositionally biased region" description="Low complexity" evidence="3">
    <location>
        <begin position="1805"/>
        <end position="1818"/>
    </location>
</feature>
<proteinExistence type="predicted"/>
<feature type="region of interest" description="Disordered" evidence="3">
    <location>
        <begin position="1785"/>
        <end position="1828"/>
    </location>
</feature>
<dbReference type="InterPro" id="IPR002523">
    <property type="entry name" value="MgTranspt_CorA/ZnTranspt_ZntB"/>
</dbReference>
<dbReference type="Pfam" id="PF01544">
    <property type="entry name" value="CorA"/>
    <property type="match status" value="1"/>
</dbReference>
<feature type="repeat" description="ANK" evidence="2">
    <location>
        <begin position="1160"/>
        <end position="1192"/>
    </location>
</feature>
<keyword evidence="4" id="KW-1133">Transmembrane helix</keyword>
<dbReference type="Pfam" id="PF12796">
    <property type="entry name" value="Ank_2"/>
    <property type="match status" value="1"/>
</dbReference>
<evidence type="ECO:0000313" key="7">
    <source>
        <dbReference type="Proteomes" id="UP000469559"/>
    </source>
</evidence>
<feature type="domain" description="Nephrocystin 3-like N-terminal" evidence="5">
    <location>
        <begin position="338"/>
        <end position="502"/>
    </location>
</feature>
<dbReference type="InterPro" id="IPR029058">
    <property type="entry name" value="AB_hydrolase_fold"/>
</dbReference>